<dbReference type="Pfam" id="PF00213">
    <property type="entry name" value="OSCP"/>
    <property type="match status" value="1"/>
</dbReference>
<sequence length="182" mass="20297">MSNQAVANRYAVALFQLAQSKGTLDQTGEELEVIQSVLQGTPELEKTIQHPKVTLVAKQNVIRNSFAGKVSQDVLNTLLLLLERQRFSIVPELSQAYKQLHHDLLNIAEATVYSAKPLTNEELKQVEIIFAPKAEKSRLIATNKVDTELIGGLRVRIGDRIYDGSIKGQLNRLERNLLAGNR</sequence>
<dbReference type="InterPro" id="IPR000711">
    <property type="entry name" value="ATPase_OSCP/dsu"/>
</dbReference>
<dbReference type="InterPro" id="IPR026015">
    <property type="entry name" value="ATP_synth_OSCP/delta_N_sf"/>
</dbReference>
<gene>
    <name evidence="7" type="primary">atpH</name>
    <name evidence="8" type="ORF">MKY91_17715</name>
</gene>
<evidence type="ECO:0000256" key="7">
    <source>
        <dbReference type="HAMAP-Rule" id="MF_01416"/>
    </source>
</evidence>
<comment type="subcellular location">
    <subcellularLocation>
        <location evidence="7">Cell membrane</location>
        <topology evidence="7">Peripheral membrane protein</topology>
    </subcellularLocation>
    <subcellularLocation>
        <location evidence="1">Membrane</location>
    </subcellularLocation>
</comment>
<proteinExistence type="inferred from homology"/>
<evidence type="ECO:0000313" key="8">
    <source>
        <dbReference type="EMBL" id="MEN0644998.1"/>
    </source>
</evidence>
<evidence type="ECO:0000313" key="9">
    <source>
        <dbReference type="Proteomes" id="UP001418796"/>
    </source>
</evidence>
<organism evidence="8 9">
    <name type="scientific">Alkalicoccobacillus gibsonii</name>
    <dbReference type="NCBI Taxonomy" id="79881"/>
    <lineage>
        <taxon>Bacteria</taxon>
        <taxon>Bacillati</taxon>
        <taxon>Bacillota</taxon>
        <taxon>Bacilli</taxon>
        <taxon>Bacillales</taxon>
        <taxon>Bacillaceae</taxon>
        <taxon>Alkalicoccobacillus</taxon>
    </lineage>
</organism>
<dbReference type="SUPFAM" id="SSF47928">
    <property type="entry name" value="N-terminal domain of the delta subunit of the F1F0-ATP synthase"/>
    <property type="match status" value="1"/>
</dbReference>
<keyword evidence="3 7" id="KW-0375">Hydrogen ion transport</keyword>
<comment type="function">
    <text evidence="7">This protein is part of the stalk that links CF(0) to CF(1). It either transmits conformational changes from CF(0) to CF(1) or is implicated in proton conduction.</text>
</comment>
<keyword evidence="7" id="KW-0139">CF(1)</keyword>
<dbReference type="PRINTS" id="PR00125">
    <property type="entry name" value="ATPASEDELTA"/>
</dbReference>
<keyword evidence="6 7" id="KW-0066">ATP synthesis</keyword>
<keyword evidence="2 7" id="KW-0813">Transport</keyword>
<dbReference type="HAMAP" id="MF_01416">
    <property type="entry name" value="ATP_synth_delta_bact"/>
    <property type="match status" value="1"/>
</dbReference>
<comment type="similarity">
    <text evidence="7">Belongs to the ATPase delta chain family.</text>
</comment>
<reference evidence="8 9" key="1">
    <citation type="submission" date="2024-03" db="EMBL/GenBank/DDBJ databases">
        <title>Bacilli Hybrid Assemblies.</title>
        <authorList>
            <person name="Kovac J."/>
        </authorList>
    </citation>
    <scope>NUCLEOTIDE SEQUENCE [LARGE SCALE GENOMIC DNA]</scope>
    <source>
        <strain evidence="8 9">FSL R7-0666</strain>
    </source>
</reference>
<evidence type="ECO:0000256" key="3">
    <source>
        <dbReference type="ARBA" id="ARBA00022781"/>
    </source>
</evidence>
<protein>
    <recommendedName>
        <fullName evidence="7">ATP synthase subunit delta</fullName>
    </recommendedName>
    <alternativeName>
        <fullName evidence="7">ATP synthase F(1) sector subunit delta</fullName>
    </alternativeName>
    <alternativeName>
        <fullName evidence="7">F-type ATPase subunit delta</fullName>
        <shortName evidence="7">F-ATPase subunit delta</shortName>
    </alternativeName>
</protein>
<evidence type="ECO:0000256" key="1">
    <source>
        <dbReference type="ARBA" id="ARBA00004370"/>
    </source>
</evidence>
<comment type="function">
    <text evidence="7">F(1)F(0) ATP synthase produces ATP from ADP in the presence of a proton or sodium gradient. F-type ATPases consist of two structural domains, F(1) containing the extramembraneous catalytic core and F(0) containing the membrane proton channel, linked together by a central stalk and a peripheral stalk. During catalysis, ATP synthesis in the catalytic domain of F(1) is coupled via a rotary mechanism of the central stalk subunits to proton translocation.</text>
</comment>
<name>A0ABU9VME2_9BACI</name>
<dbReference type="NCBIfam" id="TIGR01145">
    <property type="entry name" value="ATP_synt_delta"/>
    <property type="match status" value="1"/>
</dbReference>
<keyword evidence="4 7" id="KW-0406">Ion transport</keyword>
<evidence type="ECO:0000256" key="4">
    <source>
        <dbReference type="ARBA" id="ARBA00023065"/>
    </source>
</evidence>
<keyword evidence="5 7" id="KW-0472">Membrane</keyword>
<evidence type="ECO:0000256" key="6">
    <source>
        <dbReference type="ARBA" id="ARBA00023310"/>
    </source>
</evidence>
<comment type="caution">
    <text evidence="8">The sequence shown here is derived from an EMBL/GenBank/DDBJ whole genome shotgun (WGS) entry which is preliminary data.</text>
</comment>
<dbReference type="RefSeq" id="WP_343131611.1">
    <property type="nucleotide sequence ID" value="NZ_JBCITK010000001.1"/>
</dbReference>
<dbReference type="Gene3D" id="1.10.520.20">
    <property type="entry name" value="N-terminal domain of the delta subunit of the F1F0-ATP synthase"/>
    <property type="match status" value="1"/>
</dbReference>
<dbReference type="PANTHER" id="PTHR11910">
    <property type="entry name" value="ATP SYNTHASE DELTA CHAIN"/>
    <property type="match status" value="1"/>
</dbReference>
<evidence type="ECO:0000256" key="5">
    <source>
        <dbReference type="ARBA" id="ARBA00023136"/>
    </source>
</evidence>
<keyword evidence="9" id="KW-1185">Reference proteome</keyword>
<keyword evidence="7" id="KW-1003">Cell membrane</keyword>
<accession>A0ABU9VME2</accession>
<dbReference type="Proteomes" id="UP001418796">
    <property type="component" value="Unassembled WGS sequence"/>
</dbReference>
<evidence type="ECO:0000256" key="2">
    <source>
        <dbReference type="ARBA" id="ARBA00022448"/>
    </source>
</evidence>
<dbReference type="NCBIfam" id="NF004403">
    <property type="entry name" value="PRK05758.2-4"/>
    <property type="match status" value="1"/>
</dbReference>
<dbReference type="EMBL" id="JBCITK010000001">
    <property type="protein sequence ID" value="MEN0644998.1"/>
    <property type="molecule type" value="Genomic_DNA"/>
</dbReference>